<dbReference type="InterPro" id="IPR036594">
    <property type="entry name" value="Meth_synthase_dom"/>
</dbReference>
<proteinExistence type="predicted"/>
<sequence length="315" mass="36405">MLDNQEHNRLYTIKEAAMRTGLSTQLIRKWEERYEAVKPSRFPNGYRGYTQYDIETLIWLKNKVDEGMPIGLAVQDHQHQSGSGQIMLDQSEKRETASVSEVEDYQNRLLTFFLQLDYNGAQRFFDRLTGLHHLDFVLREVLQPVLIHIGELWESGEISEFQEHFGSNFVRERVQAVKNLFPLTDNAPLIVTSCGPGERHEIGILYFGYYAMLEGYQFVYLGASPSEKGILDCLDQFQPVAFAFSFSTHEHLKKAMPFLQKLDRQILERELKTHVFIGGRSIAHDQFMEGTQRVHMLSGDAKEAVKKMVKVIQKV</sequence>
<protein>
    <submittedName>
        <fullName evidence="3">MerR family transcriptional regulator</fullName>
    </submittedName>
</protein>
<evidence type="ECO:0000313" key="3">
    <source>
        <dbReference type="EMBL" id="MFD2670212.1"/>
    </source>
</evidence>
<dbReference type="EMBL" id="JBHUMM010000001">
    <property type="protein sequence ID" value="MFD2670212.1"/>
    <property type="molecule type" value="Genomic_DNA"/>
</dbReference>
<dbReference type="Gene3D" id="1.10.1240.10">
    <property type="entry name" value="Methionine synthase domain"/>
    <property type="match status" value="1"/>
</dbReference>
<dbReference type="InterPro" id="IPR036724">
    <property type="entry name" value="Cobalamin-bd_sf"/>
</dbReference>
<dbReference type="Pfam" id="PF02607">
    <property type="entry name" value="B12-binding_2"/>
    <property type="match status" value="1"/>
</dbReference>
<comment type="caution">
    <text evidence="3">The sequence shown here is derived from an EMBL/GenBank/DDBJ whole genome shotgun (WGS) entry which is preliminary data.</text>
</comment>
<dbReference type="InterPro" id="IPR006158">
    <property type="entry name" value="Cobalamin-bd"/>
</dbReference>
<accession>A0ABW5R7Z8</accession>
<dbReference type="SUPFAM" id="SSF52242">
    <property type="entry name" value="Cobalamin (vitamin B12)-binding domain"/>
    <property type="match status" value="1"/>
</dbReference>
<dbReference type="SUPFAM" id="SSF46955">
    <property type="entry name" value="Putative DNA-binding domain"/>
    <property type="match status" value="1"/>
</dbReference>
<gene>
    <name evidence="3" type="ORF">ACFSUC_01165</name>
</gene>
<dbReference type="Gene3D" id="3.40.50.280">
    <property type="entry name" value="Cobalamin-binding domain"/>
    <property type="match status" value="1"/>
</dbReference>
<dbReference type="InterPro" id="IPR009061">
    <property type="entry name" value="DNA-bd_dom_put_sf"/>
</dbReference>
<keyword evidence="4" id="KW-1185">Reference proteome</keyword>
<dbReference type="PROSITE" id="PS51332">
    <property type="entry name" value="B12_BINDING"/>
    <property type="match status" value="1"/>
</dbReference>
<organism evidence="3 4">
    <name type="scientific">Marinicrinis sediminis</name>
    <dbReference type="NCBI Taxonomy" id="1652465"/>
    <lineage>
        <taxon>Bacteria</taxon>
        <taxon>Bacillati</taxon>
        <taxon>Bacillota</taxon>
        <taxon>Bacilli</taxon>
        <taxon>Bacillales</taxon>
        <taxon>Paenibacillaceae</taxon>
    </lineage>
</organism>
<dbReference type="InterPro" id="IPR003759">
    <property type="entry name" value="Cbl-bd_cap"/>
</dbReference>
<feature type="domain" description="B12-binding" evidence="2">
    <location>
        <begin position="187"/>
        <end position="315"/>
    </location>
</feature>
<dbReference type="RefSeq" id="WP_379927549.1">
    <property type="nucleotide sequence ID" value="NZ_JBHUMM010000001.1"/>
</dbReference>
<evidence type="ECO:0000313" key="4">
    <source>
        <dbReference type="Proteomes" id="UP001597497"/>
    </source>
</evidence>
<dbReference type="InterPro" id="IPR000551">
    <property type="entry name" value="MerR-type_HTH_dom"/>
</dbReference>
<name>A0ABW5R7Z8_9BACL</name>
<dbReference type="Proteomes" id="UP001597497">
    <property type="component" value="Unassembled WGS sequence"/>
</dbReference>
<evidence type="ECO:0000259" key="1">
    <source>
        <dbReference type="PROSITE" id="PS50937"/>
    </source>
</evidence>
<dbReference type="SMART" id="SM00422">
    <property type="entry name" value="HTH_MERR"/>
    <property type="match status" value="1"/>
</dbReference>
<dbReference type="Gene3D" id="1.10.1660.10">
    <property type="match status" value="1"/>
</dbReference>
<feature type="domain" description="HTH merR-type" evidence="1">
    <location>
        <begin position="10"/>
        <end position="76"/>
    </location>
</feature>
<dbReference type="Pfam" id="PF13411">
    <property type="entry name" value="MerR_1"/>
    <property type="match status" value="1"/>
</dbReference>
<evidence type="ECO:0000259" key="2">
    <source>
        <dbReference type="PROSITE" id="PS51332"/>
    </source>
</evidence>
<dbReference type="PROSITE" id="PS50937">
    <property type="entry name" value="HTH_MERR_2"/>
    <property type="match status" value="1"/>
</dbReference>
<reference evidence="4" key="1">
    <citation type="journal article" date="2019" name="Int. J. Syst. Evol. Microbiol.">
        <title>The Global Catalogue of Microorganisms (GCM) 10K type strain sequencing project: providing services to taxonomists for standard genome sequencing and annotation.</title>
        <authorList>
            <consortium name="The Broad Institute Genomics Platform"/>
            <consortium name="The Broad Institute Genome Sequencing Center for Infectious Disease"/>
            <person name="Wu L."/>
            <person name="Ma J."/>
        </authorList>
    </citation>
    <scope>NUCLEOTIDE SEQUENCE [LARGE SCALE GENOMIC DNA]</scope>
    <source>
        <strain evidence="4">KCTC 33676</strain>
    </source>
</reference>